<evidence type="ECO:0000256" key="4">
    <source>
        <dbReference type="ARBA" id="ARBA00023136"/>
    </source>
</evidence>
<organism evidence="7 8">
    <name type="scientific">Parasutterella secunda</name>
    <dbReference type="NCBI Taxonomy" id="626947"/>
    <lineage>
        <taxon>Bacteria</taxon>
        <taxon>Pseudomonadati</taxon>
        <taxon>Pseudomonadota</taxon>
        <taxon>Betaproteobacteria</taxon>
        <taxon>Burkholderiales</taxon>
        <taxon>Sutterellaceae</taxon>
        <taxon>Parasutterella</taxon>
    </lineage>
</organism>
<dbReference type="InterPro" id="IPR020846">
    <property type="entry name" value="MFS_dom"/>
</dbReference>
<feature type="transmembrane region" description="Helical" evidence="5">
    <location>
        <begin position="303"/>
        <end position="322"/>
    </location>
</feature>
<feature type="transmembrane region" description="Helical" evidence="5">
    <location>
        <begin position="334"/>
        <end position="357"/>
    </location>
</feature>
<comment type="caution">
    <text evidence="7">The sequence shown here is derived from an EMBL/GenBank/DDBJ whole genome shotgun (WGS) entry which is preliminary data.</text>
</comment>
<feature type="transmembrane region" description="Helical" evidence="5">
    <location>
        <begin position="105"/>
        <end position="128"/>
    </location>
</feature>
<keyword evidence="2 5" id="KW-0812">Transmembrane</keyword>
<comment type="subcellular location">
    <subcellularLocation>
        <location evidence="1">Membrane</location>
        <topology evidence="1">Multi-pass membrane protein</topology>
    </subcellularLocation>
</comment>
<dbReference type="RefSeq" id="WP_205050798.1">
    <property type="nucleotide sequence ID" value="NZ_JACJKX010000016.1"/>
</dbReference>
<keyword evidence="4 5" id="KW-0472">Membrane</keyword>
<feature type="transmembrane region" description="Helical" evidence="5">
    <location>
        <begin position="363"/>
        <end position="384"/>
    </location>
</feature>
<dbReference type="InterPro" id="IPR051788">
    <property type="entry name" value="MFS_Transporter"/>
</dbReference>
<proteinExistence type="predicted"/>
<accession>A0ABS2GUT4</accession>
<dbReference type="PROSITE" id="PS50850">
    <property type="entry name" value="MFS"/>
    <property type="match status" value="1"/>
</dbReference>
<dbReference type="PANTHER" id="PTHR23514">
    <property type="entry name" value="BYPASS OF STOP CODON PROTEIN 6"/>
    <property type="match status" value="1"/>
</dbReference>
<feature type="transmembrane region" description="Helical" evidence="5">
    <location>
        <begin position="140"/>
        <end position="163"/>
    </location>
</feature>
<feature type="transmembrane region" description="Helical" evidence="5">
    <location>
        <begin position="206"/>
        <end position="225"/>
    </location>
</feature>
<evidence type="ECO:0000256" key="5">
    <source>
        <dbReference type="SAM" id="Phobius"/>
    </source>
</evidence>
<protein>
    <submittedName>
        <fullName evidence="7">MFS transporter</fullName>
    </submittedName>
</protein>
<dbReference type="PANTHER" id="PTHR23514:SF13">
    <property type="entry name" value="INNER MEMBRANE PROTEIN YBJJ"/>
    <property type="match status" value="1"/>
</dbReference>
<dbReference type="Pfam" id="PF07690">
    <property type="entry name" value="MFS_1"/>
    <property type="match status" value="1"/>
</dbReference>
<keyword evidence="3 5" id="KW-1133">Transmembrane helix</keyword>
<dbReference type="Gene3D" id="1.20.1250.20">
    <property type="entry name" value="MFS general substrate transporter like domains"/>
    <property type="match status" value="2"/>
</dbReference>
<sequence>MTQSKTIGQFLSSIPPENTATRAAFFLAGFIMAVWASMVPFVKLNLSLDEAHLGALLLCVGLGALVVMPFCGGIVAKRGARFLLRQALFAIPVILFAINFSTNTILTACLLFLFGMIFGSVDVSMNVHAVEVDRRSEKRLIAGFHALYSLGSVVGALAMAGLLNVGVELLIAVGALLVVCLLIWLFASPKLLSDAGKAQGPTKSFVIPRGFVLWLGLICLLLFMIEGAVLDWGGVFLVEEKKAAIENAGLAFAAFSTAMTIMRLLGDKLIASVGPRACVRYGCLLGAAMLAGCVFFANPWLVIALFFVLGIGLANVVPIAFASTADQNEMPMSLALAAVTTLGYAGQLTGPALIGFVAKASSLSFAFAMLAAFLVIVSFSSNIFRKK</sequence>
<feature type="transmembrane region" description="Helical" evidence="5">
    <location>
        <begin position="20"/>
        <end position="41"/>
    </location>
</feature>
<reference evidence="7 8" key="1">
    <citation type="journal article" date="2021" name="Sci. Rep.">
        <title>The distribution of antibiotic resistance genes in chicken gut microbiota commensals.</title>
        <authorList>
            <person name="Juricova H."/>
            <person name="Matiasovicova J."/>
            <person name="Kubasova T."/>
            <person name="Cejkova D."/>
            <person name="Rychlik I."/>
        </authorList>
    </citation>
    <scope>NUCLEOTIDE SEQUENCE [LARGE SCALE GENOMIC DNA]</scope>
    <source>
        <strain evidence="7 8">An562</strain>
    </source>
</reference>
<dbReference type="InterPro" id="IPR011701">
    <property type="entry name" value="MFS"/>
</dbReference>
<dbReference type="SUPFAM" id="SSF103473">
    <property type="entry name" value="MFS general substrate transporter"/>
    <property type="match status" value="1"/>
</dbReference>
<evidence type="ECO:0000313" key="7">
    <source>
        <dbReference type="EMBL" id="MBM6929211.1"/>
    </source>
</evidence>
<feature type="transmembrane region" description="Helical" evidence="5">
    <location>
        <begin position="53"/>
        <end position="75"/>
    </location>
</feature>
<feature type="transmembrane region" description="Helical" evidence="5">
    <location>
        <begin position="278"/>
        <end position="297"/>
    </location>
</feature>
<gene>
    <name evidence="7" type="ORF">H5985_08025</name>
</gene>
<evidence type="ECO:0000256" key="1">
    <source>
        <dbReference type="ARBA" id="ARBA00004141"/>
    </source>
</evidence>
<dbReference type="Proteomes" id="UP000777002">
    <property type="component" value="Unassembled WGS sequence"/>
</dbReference>
<name>A0ABS2GUT4_9BURK</name>
<dbReference type="EMBL" id="JACJKX010000016">
    <property type="protein sequence ID" value="MBM6929211.1"/>
    <property type="molecule type" value="Genomic_DNA"/>
</dbReference>
<dbReference type="CDD" id="cd17393">
    <property type="entry name" value="MFS_MosC_like"/>
    <property type="match status" value="1"/>
</dbReference>
<evidence type="ECO:0000256" key="2">
    <source>
        <dbReference type="ARBA" id="ARBA00022692"/>
    </source>
</evidence>
<keyword evidence="8" id="KW-1185">Reference proteome</keyword>
<feature type="domain" description="Major facilitator superfamily (MFS) profile" evidence="6">
    <location>
        <begin position="17"/>
        <end position="387"/>
    </location>
</feature>
<evidence type="ECO:0000313" key="8">
    <source>
        <dbReference type="Proteomes" id="UP000777002"/>
    </source>
</evidence>
<feature type="transmembrane region" description="Helical" evidence="5">
    <location>
        <begin position="169"/>
        <end position="186"/>
    </location>
</feature>
<feature type="transmembrane region" description="Helical" evidence="5">
    <location>
        <begin position="82"/>
        <end position="99"/>
    </location>
</feature>
<evidence type="ECO:0000259" key="6">
    <source>
        <dbReference type="PROSITE" id="PS50850"/>
    </source>
</evidence>
<feature type="transmembrane region" description="Helical" evidence="5">
    <location>
        <begin position="245"/>
        <end position="266"/>
    </location>
</feature>
<evidence type="ECO:0000256" key="3">
    <source>
        <dbReference type="ARBA" id="ARBA00022989"/>
    </source>
</evidence>
<dbReference type="InterPro" id="IPR036259">
    <property type="entry name" value="MFS_trans_sf"/>
</dbReference>